<evidence type="ECO:0000313" key="5">
    <source>
        <dbReference type="EMBL" id="MDQ0644211.1"/>
    </source>
</evidence>
<dbReference type="InterPro" id="IPR028082">
    <property type="entry name" value="Peripla_BP_I"/>
</dbReference>
<dbReference type="EMBL" id="JAUSXK010000001">
    <property type="protein sequence ID" value="MDQ0644211.1"/>
    <property type="molecule type" value="Genomic_DNA"/>
</dbReference>
<dbReference type="PROSITE" id="PS50932">
    <property type="entry name" value="HTH_LACI_2"/>
    <property type="match status" value="1"/>
</dbReference>
<dbReference type="Proteomes" id="UP001239085">
    <property type="component" value="Unassembled WGS sequence"/>
</dbReference>
<organism evidence="5 6">
    <name type="scientific">Microbacterium murale</name>
    <dbReference type="NCBI Taxonomy" id="1081040"/>
    <lineage>
        <taxon>Bacteria</taxon>
        <taxon>Bacillati</taxon>
        <taxon>Actinomycetota</taxon>
        <taxon>Actinomycetes</taxon>
        <taxon>Micrococcales</taxon>
        <taxon>Microbacteriaceae</taxon>
        <taxon>Microbacterium</taxon>
    </lineage>
</organism>
<dbReference type="Gene3D" id="3.40.50.2300">
    <property type="match status" value="1"/>
</dbReference>
<evidence type="ECO:0000313" key="6">
    <source>
        <dbReference type="Proteomes" id="UP001239085"/>
    </source>
</evidence>
<dbReference type="RefSeq" id="WP_307361703.1">
    <property type="nucleotide sequence ID" value="NZ_JAUSXK010000001.1"/>
</dbReference>
<dbReference type="InterPro" id="IPR000843">
    <property type="entry name" value="HTH_LacI"/>
</dbReference>
<dbReference type="SUPFAM" id="SSF47413">
    <property type="entry name" value="lambda repressor-like DNA-binding domains"/>
    <property type="match status" value="1"/>
</dbReference>
<reference evidence="5 6" key="1">
    <citation type="submission" date="2023-07" db="EMBL/GenBank/DDBJ databases">
        <title>Comparative genomics of wheat-associated soil bacteria to identify genetic determinants of phenazine resistance.</title>
        <authorList>
            <person name="Mouncey N."/>
        </authorList>
    </citation>
    <scope>NUCLEOTIDE SEQUENCE [LARGE SCALE GENOMIC DNA]</scope>
    <source>
        <strain evidence="5 6">W2I7</strain>
    </source>
</reference>
<feature type="domain" description="HTH lacI-type" evidence="4">
    <location>
        <begin position="4"/>
        <end position="60"/>
    </location>
</feature>
<name>A0ABU0PA53_9MICO</name>
<evidence type="ECO:0000256" key="2">
    <source>
        <dbReference type="ARBA" id="ARBA00023125"/>
    </source>
</evidence>
<dbReference type="CDD" id="cd01392">
    <property type="entry name" value="HTH_LacI"/>
    <property type="match status" value="1"/>
</dbReference>
<evidence type="ECO:0000256" key="1">
    <source>
        <dbReference type="ARBA" id="ARBA00023015"/>
    </source>
</evidence>
<dbReference type="Pfam" id="PF00356">
    <property type="entry name" value="LacI"/>
    <property type="match status" value="1"/>
</dbReference>
<dbReference type="PANTHER" id="PTHR30146:SF109">
    <property type="entry name" value="HTH-TYPE TRANSCRIPTIONAL REGULATOR GALS"/>
    <property type="match status" value="1"/>
</dbReference>
<accession>A0ABU0PA53</accession>
<keyword evidence="6" id="KW-1185">Reference proteome</keyword>
<keyword evidence="3" id="KW-0804">Transcription</keyword>
<proteinExistence type="predicted"/>
<gene>
    <name evidence="5" type="ORF">QFZ46_002371</name>
</gene>
<dbReference type="PROSITE" id="PS00356">
    <property type="entry name" value="HTH_LACI_1"/>
    <property type="match status" value="1"/>
</dbReference>
<comment type="caution">
    <text evidence="5">The sequence shown here is derived from an EMBL/GenBank/DDBJ whole genome shotgun (WGS) entry which is preliminary data.</text>
</comment>
<dbReference type="PANTHER" id="PTHR30146">
    <property type="entry name" value="LACI-RELATED TRANSCRIPTIONAL REPRESSOR"/>
    <property type="match status" value="1"/>
</dbReference>
<protein>
    <submittedName>
        <fullName evidence="5">LacI family transcriptional regulator</fullName>
    </submittedName>
</protein>
<dbReference type="SUPFAM" id="SSF53822">
    <property type="entry name" value="Periplasmic binding protein-like I"/>
    <property type="match status" value="1"/>
</dbReference>
<sequence>MGRPTLRDVAARAGVSASAVSYALNDASTVRLAEATKQRVRQAARELGYVPNGVARSLQARASRTFGVILGKALTLARYASIVDGLARGLRTEGFRISLLEEADALRGVDDVRAGTLDGLIFIGHDDQGVPSALRDAIAEFHIAFVAVDCGSGAEQERYPTVDFDYGEGVRQSLAFLAGVERLVYIRPGIDSYAEEARARAIEEAAGASALEVHTLTTDVTLETIARFDAGDADRSHHHTLIRQLGEILASWAGVPARSAVLCAWGADAEAAYRTASMHAPGTQVVALAAGALSPGLWPGLVYSRLPLEEGGRSAARLIVAVARGEDGADARAHLMLAPSLQHER</sequence>
<evidence type="ECO:0000256" key="3">
    <source>
        <dbReference type="ARBA" id="ARBA00023163"/>
    </source>
</evidence>
<dbReference type="SMART" id="SM00354">
    <property type="entry name" value="HTH_LACI"/>
    <property type="match status" value="1"/>
</dbReference>
<keyword evidence="1" id="KW-0805">Transcription regulation</keyword>
<evidence type="ECO:0000259" key="4">
    <source>
        <dbReference type="PROSITE" id="PS50932"/>
    </source>
</evidence>
<dbReference type="Gene3D" id="1.10.260.40">
    <property type="entry name" value="lambda repressor-like DNA-binding domains"/>
    <property type="match status" value="1"/>
</dbReference>
<dbReference type="InterPro" id="IPR010982">
    <property type="entry name" value="Lambda_DNA-bd_dom_sf"/>
</dbReference>
<keyword evidence="2" id="KW-0238">DNA-binding</keyword>